<dbReference type="EMBL" id="CAJNNV010025099">
    <property type="protein sequence ID" value="CAE8612234.1"/>
    <property type="molecule type" value="Genomic_DNA"/>
</dbReference>
<feature type="chain" id="PRO_5032610059" description="Inosine/uridine-preferring nucleoside hydrolase domain-containing protein" evidence="4">
    <location>
        <begin position="20"/>
        <end position="455"/>
    </location>
</feature>
<evidence type="ECO:0000256" key="2">
    <source>
        <dbReference type="ARBA" id="ARBA00022801"/>
    </source>
</evidence>
<comment type="similarity">
    <text evidence="1">Belongs to the IUNH family.</text>
</comment>
<dbReference type="AlphaFoldDB" id="A0A813FEZ2"/>
<comment type="caution">
    <text evidence="6">The sequence shown here is derived from an EMBL/GenBank/DDBJ whole genome shotgun (WGS) entry which is preliminary data.</text>
</comment>
<evidence type="ECO:0000256" key="3">
    <source>
        <dbReference type="ARBA" id="ARBA00023295"/>
    </source>
</evidence>
<dbReference type="OrthoDB" id="432381at2759"/>
<dbReference type="PANTHER" id="PTHR12304:SF4">
    <property type="entry name" value="URIDINE NUCLEOSIDASE"/>
    <property type="match status" value="1"/>
</dbReference>
<dbReference type="InterPro" id="IPR023186">
    <property type="entry name" value="IUNH"/>
</dbReference>
<evidence type="ECO:0000313" key="7">
    <source>
        <dbReference type="Proteomes" id="UP000654075"/>
    </source>
</evidence>
<dbReference type="Gene3D" id="3.90.245.10">
    <property type="entry name" value="Ribonucleoside hydrolase-like"/>
    <property type="match status" value="1"/>
</dbReference>
<evidence type="ECO:0000259" key="5">
    <source>
        <dbReference type="Pfam" id="PF01156"/>
    </source>
</evidence>
<feature type="domain" description="Inosine/uridine-preferring nucleoside hydrolase" evidence="5">
    <location>
        <begin position="41"/>
        <end position="336"/>
    </location>
</feature>
<keyword evidence="3" id="KW-0326">Glycosidase</keyword>
<dbReference type="GO" id="GO:0006152">
    <property type="term" value="P:purine nucleoside catabolic process"/>
    <property type="evidence" value="ECO:0007669"/>
    <property type="project" value="TreeGrafter"/>
</dbReference>
<accession>A0A813FEZ2</accession>
<keyword evidence="7" id="KW-1185">Reference proteome</keyword>
<feature type="signal peptide" evidence="4">
    <location>
        <begin position="1"/>
        <end position="19"/>
    </location>
</feature>
<dbReference type="InterPro" id="IPR001910">
    <property type="entry name" value="Inosine/uridine_hydrolase_dom"/>
</dbReference>
<dbReference type="Proteomes" id="UP000654075">
    <property type="component" value="Unassembled WGS sequence"/>
</dbReference>
<sequence length="455" mass="49311">MAGLIVVVFAVALLGGTRGQLRKPLLEPKSEDECKHGPYPLIFDNDANCDDMLALLYLAGNPDFDLKAITVEADGMGTPSSGPSNMAAVAALEGKGDVPVAFGHKESLSPINTMPLQWRIEVDAFIEKMYPGGPNGTILEMHPNHLSAMSAPELIVQVLRESRCPVVVLTTGPVMNLVVALDAHPSAAANIKAVFMMGSAYGVPGTNNVYDWQMEFNGVLGSCAEAAFQTYTGLPPPIVESYGKVQVRRGCRGLSMTESGDTECNVFMDVRAWKMTYNFLNKWGHKVYVLAANATINMPVNMATMEEGAASLNNKRLQVFVVELAKAFRGAGETKWWDAHCAVMMAGVLFGIDAAGSGACANWARSKRTSVNTVWRSHLHDGEKLPYGQIKDDPDADAPLVDYCLMGNPTSMQEEYWEKVNNIKSTGRKLTPNDNYVTGVQTTNFLSKDSLVMSS</sequence>
<dbReference type="Pfam" id="PF01156">
    <property type="entry name" value="IU_nuc_hydro"/>
    <property type="match status" value="1"/>
</dbReference>
<keyword evidence="2" id="KW-0378">Hydrolase</keyword>
<evidence type="ECO:0000256" key="1">
    <source>
        <dbReference type="ARBA" id="ARBA00009176"/>
    </source>
</evidence>
<dbReference type="InterPro" id="IPR036452">
    <property type="entry name" value="Ribo_hydro-like"/>
</dbReference>
<dbReference type="PANTHER" id="PTHR12304">
    <property type="entry name" value="INOSINE-URIDINE PREFERRING NUCLEOSIDE HYDROLASE"/>
    <property type="match status" value="1"/>
</dbReference>
<gene>
    <name evidence="6" type="ORF">PGLA1383_LOCUS30031</name>
</gene>
<organism evidence="6 7">
    <name type="scientific">Polarella glacialis</name>
    <name type="common">Dinoflagellate</name>
    <dbReference type="NCBI Taxonomy" id="89957"/>
    <lineage>
        <taxon>Eukaryota</taxon>
        <taxon>Sar</taxon>
        <taxon>Alveolata</taxon>
        <taxon>Dinophyceae</taxon>
        <taxon>Suessiales</taxon>
        <taxon>Suessiaceae</taxon>
        <taxon>Polarella</taxon>
    </lineage>
</organism>
<keyword evidence="4" id="KW-0732">Signal</keyword>
<evidence type="ECO:0000256" key="4">
    <source>
        <dbReference type="SAM" id="SignalP"/>
    </source>
</evidence>
<dbReference type="GO" id="GO:0008477">
    <property type="term" value="F:purine nucleosidase activity"/>
    <property type="evidence" value="ECO:0007669"/>
    <property type="project" value="TreeGrafter"/>
</dbReference>
<dbReference type="SUPFAM" id="SSF53590">
    <property type="entry name" value="Nucleoside hydrolase"/>
    <property type="match status" value="1"/>
</dbReference>
<evidence type="ECO:0000313" key="6">
    <source>
        <dbReference type="EMBL" id="CAE8612234.1"/>
    </source>
</evidence>
<dbReference type="GO" id="GO:0005829">
    <property type="term" value="C:cytosol"/>
    <property type="evidence" value="ECO:0007669"/>
    <property type="project" value="TreeGrafter"/>
</dbReference>
<reference evidence="6" key="1">
    <citation type="submission" date="2021-02" db="EMBL/GenBank/DDBJ databases">
        <authorList>
            <person name="Dougan E. K."/>
            <person name="Rhodes N."/>
            <person name="Thang M."/>
            <person name="Chan C."/>
        </authorList>
    </citation>
    <scope>NUCLEOTIDE SEQUENCE</scope>
</reference>
<protein>
    <recommendedName>
        <fullName evidence="5">Inosine/uridine-preferring nucleoside hydrolase domain-containing protein</fullName>
    </recommendedName>
</protein>
<name>A0A813FEZ2_POLGL</name>
<proteinExistence type="inferred from homology"/>